<dbReference type="Proteomes" id="UP000254919">
    <property type="component" value="Unassembled WGS sequence"/>
</dbReference>
<proteinExistence type="predicted"/>
<organism evidence="1 2">
    <name type="scientific">Roseomonas mucosa</name>
    <dbReference type="NCBI Taxonomy" id="207340"/>
    <lineage>
        <taxon>Bacteria</taxon>
        <taxon>Pseudomonadati</taxon>
        <taxon>Pseudomonadota</taxon>
        <taxon>Alphaproteobacteria</taxon>
        <taxon>Acetobacterales</taxon>
        <taxon>Roseomonadaceae</taxon>
        <taxon>Roseomonas</taxon>
    </lineage>
</organism>
<dbReference type="EMBL" id="UGVN01000003">
    <property type="protein sequence ID" value="SUE95653.1"/>
    <property type="molecule type" value="Genomic_DNA"/>
</dbReference>
<accession>A0A379PMS0</accession>
<protein>
    <submittedName>
        <fullName evidence="1">Uncharacterized protein</fullName>
    </submittedName>
</protein>
<gene>
    <name evidence="1" type="ORF">NCTC13291_04541</name>
</gene>
<dbReference type="RefSeq" id="WP_027297316.1">
    <property type="nucleotide sequence ID" value="NZ_CBCSHT010000084.1"/>
</dbReference>
<sequence>MEMDQRTEKLWKACEEQVALLEEALYSANPRDYDDACEKLDEMLFDLEEMSTAVRAHFATLHQQ</sequence>
<evidence type="ECO:0000313" key="2">
    <source>
        <dbReference type="Proteomes" id="UP000254919"/>
    </source>
</evidence>
<dbReference type="AlphaFoldDB" id="A0A379PMS0"/>
<evidence type="ECO:0000313" key="1">
    <source>
        <dbReference type="EMBL" id="SUE95653.1"/>
    </source>
</evidence>
<name>A0A379PMS0_9PROT</name>
<reference evidence="1 2" key="1">
    <citation type="submission" date="2018-06" db="EMBL/GenBank/DDBJ databases">
        <authorList>
            <consortium name="Pathogen Informatics"/>
            <person name="Doyle S."/>
        </authorList>
    </citation>
    <scope>NUCLEOTIDE SEQUENCE [LARGE SCALE GENOMIC DNA]</scope>
    <source>
        <strain evidence="1 2">NCTC13291</strain>
    </source>
</reference>